<organism evidence="1">
    <name type="scientific">Rhizophora mucronata</name>
    <name type="common">Asiatic mangrove</name>
    <dbReference type="NCBI Taxonomy" id="61149"/>
    <lineage>
        <taxon>Eukaryota</taxon>
        <taxon>Viridiplantae</taxon>
        <taxon>Streptophyta</taxon>
        <taxon>Embryophyta</taxon>
        <taxon>Tracheophyta</taxon>
        <taxon>Spermatophyta</taxon>
        <taxon>Magnoliopsida</taxon>
        <taxon>eudicotyledons</taxon>
        <taxon>Gunneridae</taxon>
        <taxon>Pentapetalae</taxon>
        <taxon>rosids</taxon>
        <taxon>fabids</taxon>
        <taxon>Malpighiales</taxon>
        <taxon>Rhizophoraceae</taxon>
        <taxon>Rhizophora</taxon>
    </lineage>
</organism>
<evidence type="ECO:0000313" key="1">
    <source>
        <dbReference type="EMBL" id="MBX50166.1"/>
    </source>
</evidence>
<reference evidence="1" key="1">
    <citation type="submission" date="2018-02" db="EMBL/GenBank/DDBJ databases">
        <title>Rhizophora mucronata_Transcriptome.</title>
        <authorList>
            <person name="Meera S.P."/>
            <person name="Sreeshan A."/>
            <person name="Augustine A."/>
        </authorList>
    </citation>
    <scope>NUCLEOTIDE SEQUENCE</scope>
    <source>
        <tissue evidence="1">Leaf</tissue>
    </source>
</reference>
<protein>
    <submittedName>
        <fullName evidence="1">Uncharacterized protein</fullName>
    </submittedName>
</protein>
<proteinExistence type="predicted"/>
<dbReference type="AlphaFoldDB" id="A0A2P2P5X2"/>
<name>A0A2P2P5X2_RHIMU</name>
<accession>A0A2P2P5X2</accession>
<dbReference type="EMBL" id="GGEC01069682">
    <property type="protein sequence ID" value="MBX50166.1"/>
    <property type="molecule type" value="Transcribed_RNA"/>
</dbReference>
<sequence length="19" mass="2319">MSRVKKLTFYFSFFGFISL</sequence>